<comment type="caution">
    <text evidence="1">The sequence shown here is derived from an EMBL/GenBank/DDBJ whole genome shotgun (WGS) entry which is preliminary data.</text>
</comment>
<reference evidence="1" key="1">
    <citation type="submission" date="2021-10" db="EMBL/GenBank/DDBJ databases">
        <title>Anaerobic single-cell dispensing facilitates the cultivation of human gut bacteria.</title>
        <authorList>
            <person name="Afrizal A."/>
        </authorList>
    </citation>
    <scope>NUCLEOTIDE SEQUENCE</scope>
    <source>
        <strain evidence="1">CLA-AA-H250</strain>
    </source>
</reference>
<dbReference type="Proteomes" id="UP001199424">
    <property type="component" value="Unassembled WGS sequence"/>
</dbReference>
<dbReference type="AlphaFoldDB" id="A0AAE3ALR8"/>
<evidence type="ECO:0000313" key="2">
    <source>
        <dbReference type="Proteomes" id="UP001199424"/>
    </source>
</evidence>
<name>A0AAE3ALR8_9FIRM</name>
<dbReference type="RefSeq" id="WP_308449057.1">
    <property type="nucleotide sequence ID" value="NZ_JAJEQC010000005.1"/>
</dbReference>
<keyword evidence="2" id="KW-1185">Reference proteome</keyword>
<accession>A0AAE3ALR8</accession>
<dbReference type="EMBL" id="JAJEQC010000005">
    <property type="protein sequence ID" value="MCC2136596.1"/>
    <property type="molecule type" value="Genomic_DNA"/>
</dbReference>
<protein>
    <submittedName>
        <fullName evidence="1">Uncharacterized protein</fullName>
    </submittedName>
</protein>
<proteinExistence type="predicted"/>
<organism evidence="1 2">
    <name type="scientific">Hominenteromicrobium mulieris</name>
    <dbReference type="NCBI Taxonomy" id="2885357"/>
    <lineage>
        <taxon>Bacteria</taxon>
        <taxon>Bacillati</taxon>
        <taxon>Bacillota</taxon>
        <taxon>Clostridia</taxon>
        <taxon>Eubacteriales</taxon>
        <taxon>Oscillospiraceae</taxon>
        <taxon>Hominenteromicrobium</taxon>
    </lineage>
</organism>
<gene>
    <name evidence="1" type="ORF">LKD31_06155</name>
</gene>
<sequence>MTKSKFETEKEKWIKRGEIKTYNMTELLTYDEKQTEDHLAGAEVCAYAAYTSRLHVMLYTVQTVWSILPNGDTGDVIRENYKLLLAF</sequence>
<evidence type="ECO:0000313" key="1">
    <source>
        <dbReference type="EMBL" id="MCC2136596.1"/>
    </source>
</evidence>